<dbReference type="SMART" id="SM00034">
    <property type="entry name" value="CLECT"/>
    <property type="match status" value="1"/>
</dbReference>
<dbReference type="InterPro" id="IPR050111">
    <property type="entry name" value="C-type_lectin/snaclec_domain"/>
</dbReference>
<dbReference type="KEGG" id="cvn:111126099"/>
<gene>
    <name evidence="7" type="primary">LOC111126099</name>
</gene>
<keyword evidence="3" id="KW-0732">Signal</keyword>
<dbReference type="SUPFAM" id="SSF49899">
    <property type="entry name" value="Concanavalin A-like lectins/glucanases"/>
    <property type="match status" value="1"/>
</dbReference>
<dbReference type="GeneID" id="111126099"/>
<dbReference type="InterPro" id="IPR001304">
    <property type="entry name" value="C-type_lectin-like"/>
</dbReference>
<feature type="domain" description="C-type lectin" evidence="4">
    <location>
        <begin position="253"/>
        <end position="378"/>
    </location>
</feature>
<dbReference type="Gene3D" id="2.60.120.200">
    <property type="match status" value="1"/>
</dbReference>
<dbReference type="InterPro" id="IPR016187">
    <property type="entry name" value="CTDL_fold"/>
</dbReference>
<keyword evidence="1" id="KW-1015">Disulfide bond</keyword>
<dbReference type="SUPFAM" id="SSF56436">
    <property type="entry name" value="C-type lectin-like"/>
    <property type="match status" value="1"/>
</dbReference>
<dbReference type="AlphaFoldDB" id="A0A8B8DF81"/>
<dbReference type="CDD" id="cd00037">
    <property type="entry name" value="CLECT"/>
    <property type="match status" value="1"/>
</dbReference>
<keyword evidence="2" id="KW-0175">Coiled coil</keyword>
<dbReference type="InterPro" id="IPR000998">
    <property type="entry name" value="MAM_dom"/>
</dbReference>
<feature type="chain" id="PRO_5034450215" evidence="3">
    <location>
        <begin position="20"/>
        <end position="401"/>
    </location>
</feature>
<dbReference type="InterPro" id="IPR018378">
    <property type="entry name" value="C-type_lectin_CS"/>
</dbReference>
<feature type="coiled-coil region" evidence="2">
    <location>
        <begin position="27"/>
        <end position="61"/>
    </location>
</feature>
<evidence type="ECO:0000313" key="6">
    <source>
        <dbReference type="Proteomes" id="UP000694844"/>
    </source>
</evidence>
<feature type="domain" description="MAM" evidence="5">
    <location>
        <begin position="80"/>
        <end position="230"/>
    </location>
</feature>
<dbReference type="OrthoDB" id="441660at2759"/>
<accession>A0A8B8DF81</accession>
<feature type="signal peptide" evidence="3">
    <location>
        <begin position="1"/>
        <end position="19"/>
    </location>
</feature>
<evidence type="ECO:0000259" key="5">
    <source>
        <dbReference type="PROSITE" id="PS50060"/>
    </source>
</evidence>
<proteinExistence type="predicted"/>
<protein>
    <submittedName>
        <fullName evidence="7">Uncharacterized protein LOC111126099</fullName>
    </submittedName>
</protein>
<dbReference type="InterPro" id="IPR013320">
    <property type="entry name" value="ConA-like_dom_sf"/>
</dbReference>
<name>A0A8B8DF81_CRAVI</name>
<evidence type="ECO:0000256" key="1">
    <source>
        <dbReference type="ARBA" id="ARBA00023157"/>
    </source>
</evidence>
<keyword evidence="6" id="KW-1185">Reference proteome</keyword>
<dbReference type="PANTHER" id="PTHR22803">
    <property type="entry name" value="MANNOSE, PHOSPHOLIPASE, LECTIN RECEPTOR RELATED"/>
    <property type="match status" value="1"/>
</dbReference>
<dbReference type="Pfam" id="PF00059">
    <property type="entry name" value="Lectin_C"/>
    <property type="match status" value="1"/>
</dbReference>
<dbReference type="SMART" id="SM00137">
    <property type="entry name" value="MAM"/>
    <property type="match status" value="1"/>
</dbReference>
<dbReference type="Gene3D" id="3.10.100.10">
    <property type="entry name" value="Mannose-Binding Protein A, subunit A"/>
    <property type="match status" value="1"/>
</dbReference>
<dbReference type="CDD" id="cd06263">
    <property type="entry name" value="MAM"/>
    <property type="match status" value="1"/>
</dbReference>
<dbReference type="RefSeq" id="XP_022326209.1">
    <property type="nucleotide sequence ID" value="XM_022470501.1"/>
</dbReference>
<organism evidence="6 7">
    <name type="scientific">Crassostrea virginica</name>
    <name type="common">Eastern oyster</name>
    <dbReference type="NCBI Taxonomy" id="6565"/>
    <lineage>
        <taxon>Eukaryota</taxon>
        <taxon>Metazoa</taxon>
        <taxon>Spiralia</taxon>
        <taxon>Lophotrochozoa</taxon>
        <taxon>Mollusca</taxon>
        <taxon>Bivalvia</taxon>
        <taxon>Autobranchia</taxon>
        <taxon>Pteriomorphia</taxon>
        <taxon>Ostreida</taxon>
        <taxon>Ostreoidea</taxon>
        <taxon>Ostreidae</taxon>
        <taxon>Crassostrea</taxon>
    </lineage>
</organism>
<dbReference type="Pfam" id="PF00629">
    <property type="entry name" value="MAM"/>
    <property type="match status" value="1"/>
</dbReference>
<evidence type="ECO:0000256" key="3">
    <source>
        <dbReference type="SAM" id="SignalP"/>
    </source>
</evidence>
<evidence type="ECO:0000256" key="2">
    <source>
        <dbReference type="SAM" id="Coils"/>
    </source>
</evidence>
<evidence type="ECO:0000313" key="7">
    <source>
        <dbReference type="RefSeq" id="XP_022326209.1"/>
    </source>
</evidence>
<evidence type="ECO:0000259" key="4">
    <source>
        <dbReference type="PROSITE" id="PS50041"/>
    </source>
</evidence>
<dbReference type="PROSITE" id="PS50060">
    <property type="entry name" value="MAM_2"/>
    <property type="match status" value="1"/>
</dbReference>
<dbReference type="PROSITE" id="PS00615">
    <property type="entry name" value="C_TYPE_LECTIN_1"/>
    <property type="match status" value="1"/>
</dbReference>
<dbReference type="Proteomes" id="UP000694844">
    <property type="component" value="Chromosome 3"/>
</dbReference>
<reference evidence="7" key="1">
    <citation type="submission" date="2025-08" db="UniProtKB">
        <authorList>
            <consortium name="RefSeq"/>
        </authorList>
    </citation>
    <scope>IDENTIFICATION</scope>
    <source>
        <tissue evidence="7">Whole sample</tissue>
    </source>
</reference>
<dbReference type="InterPro" id="IPR016186">
    <property type="entry name" value="C-type_lectin-like/link_sf"/>
</dbReference>
<sequence>MHVILSLLVGFGCLCGCLANEQQCLAMHNFQNTYNDVRQKAEEMANLVETLKAQLDNSIELNCGDLGANAASNLYTFNLTYCDFEDGNQMCNFTQNRDDTYDWLIDQTYPDHTLGSKMGHALRQYRPGYVIRVTSRPFHPAQAYCIRFFYKAESRPNTSGKLNVYLQEGNFKGNPVFSVTNIPAHNWTLAEFSPDPEYLKRPFQIVFEADHLSQYVFVDDLSVYNAPCNTEGIRFPRCPPGSVENQNGGITTCYVFHMEPKTYLDAMKTCKAIWPLASLVAIETAAEQAFISNMINSSNAMSLAADFGLWTNGNDVDQENSFTWSGQSHPLPFNYSHWHPGQPNNVAGDQDCVLIEYPKYDYQWGDVSCSERHSFICEMNFDRSKTQTQPNVDAAAGTIIG</sequence>
<dbReference type="PROSITE" id="PS50041">
    <property type="entry name" value="C_TYPE_LECTIN_2"/>
    <property type="match status" value="1"/>
</dbReference>
<dbReference type="GO" id="GO:0016020">
    <property type="term" value="C:membrane"/>
    <property type="evidence" value="ECO:0007669"/>
    <property type="project" value="InterPro"/>
</dbReference>